<reference evidence="2" key="1">
    <citation type="submission" date="2017-01" db="EMBL/GenBank/DDBJ databases">
        <authorList>
            <person name="Varghese N."/>
            <person name="Submissions S."/>
        </authorList>
    </citation>
    <scope>NUCLEOTIDE SEQUENCE [LARGE SCALE GENOMIC DNA]</scope>
    <source>
        <strain evidence="2">3bp</strain>
    </source>
</reference>
<name>A0A1N6NV95_9MICO</name>
<sequence length="199" mass="22532">MVTRVNVYVVLSRSRTVLSRTIALATRDEFTHSSLALDQGLDLMFSFGRRRAGNPFVGCFRRERFDDGLYRGMDVVPGVVLAVPVTPEQHEAIRVRITEFLLDSHAFSYNVRGLVGARFGRGHEAEDRFFCSEFVYHVLHGAGVWDLGVERWQVRPQTLLDLPGRVVFRGDLKDYVAAHRTLETLPSLTFAPARERVPG</sequence>
<organism evidence="1 2">
    <name type="scientific">Cellulosimicrobium aquatile</name>
    <dbReference type="NCBI Taxonomy" id="1612203"/>
    <lineage>
        <taxon>Bacteria</taxon>
        <taxon>Bacillati</taxon>
        <taxon>Actinomycetota</taxon>
        <taxon>Actinomycetes</taxon>
        <taxon>Micrococcales</taxon>
        <taxon>Promicromonosporaceae</taxon>
        <taxon>Cellulosimicrobium</taxon>
    </lineage>
</organism>
<dbReference type="Gene3D" id="3.90.1720.10">
    <property type="entry name" value="endopeptidase domain like (from Nostoc punctiforme)"/>
    <property type="match status" value="1"/>
</dbReference>
<dbReference type="SUPFAM" id="SSF54001">
    <property type="entry name" value="Cysteine proteinases"/>
    <property type="match status" value="1"/>
</dbReference>
<dbReference type="InterPro" id="IPR038765">
    <property type="entry name" value="Papain-like_cys_pep_sf"/>
</dbReference>
<dbReference type="AlphaFoldDB" id="A0A1N6NV95"/>
<protein>
    <recommendedName>
        <fullName evidence="3">Permuted papain-like amidase enzyme, YaeF/YiiX, C92 family</fullName>
    </recommendedName>
</protein>
<gene>
    <name evidence="1" type="ORF">SAMN05518682_0752</name>
</gene>
<evidence type="ECO:0008006" key="3">
    <source>
        <dbReference type="Google" id="ProtNLM"/>
    </source>
</evidence>
<keyword evidence="2" id="KW-1185">Reference proteome</keyword>
<evidence type="ECO:0000313" key="1">
    <source>
        <dbReference type="EMBL" id="SIP95977.1"/>
    </source>
</evidence>
<dbReference type="EMBL" id="FTMI01000001">
    <property type="protein sequence ID" value="SIP95977.1"/>
    <property type="molecule type" value="Genomic_DNA"/>
</dbReference>
<dbReference type="Proteomes" id="UP000186235">
    <property type="component" value="Unassembled WGS sequence"/>
</dbReference>
<accession>A0A1N6NV95</accession>
<evidence type="ECO:0000313" key="2">
    <source>
        <dbReference type="Proteomes" id="UP000186235"/>
    </source>
</evidence>
<proteinExistence type="predicted"/>